<feature type="binding site" evidence="6">
    <location>
        <position position="319"/>
    </location>
    <ligand>
        <name>substrate</name>
    </ligand>
</feature>
<dbReference type="GO" id="GO:0061711">
    <property type="term" value="F:tRNA N(6)-L-threonylcarbamoyladenine synthase activity"/>
    <property type="evidence" value="ECO:0007669"/>
    <property type="project" value="UniProtKB-EC"/>
</dbReference>
<comment type="cofactor">
    <cofactor evidence="6">
        <name>Fe(2+)</name>
        <dbReference type="ChEBI" id="CHEBI:29033"/>
    </cofactor>
    <text evidence="6">Binds 1 Fe(2+) ion per subunit.</text>
</comment>
<keyword evidence="3 6" id="KW-0479">Metal-binding</keyword>
<dbReference type="Pfam" id="PF00814">
    <property type="entry name" value="TsaD"/>
    <property type="match status" value="1"/>
</dbReference>
<name>A0A0G1J8C3_9BACT</name>
<comment type="caution">
    <text evidence="8">The sequence shown here is derived from an EMBL/GenBank/DDBJ whole genome shotgun (WGS) entry which is preliminary data.</text>
</comment>
<keyword evidence="2 6" id="KW-0819">tRNA processing</keyword>
<evidence type="ECO:0000256" key="4">
    <source>
        <dbReference type="ARBA" id="ARBA00023315"/>
    </source>
</evidence>
<dbReference type="Proteomes" id="UP000034826">
    <property type="component" value="Unassembled WGS sequence"/>
</dbReference>
<proteinExistence type="inferred from homology"/>
<dbReference type="PRINTS" id="PR00789">
    <property type="entry name" value="OSIALOPTASE"/>
</dbReference>
<comment type="catalytic activity">
    <reaction evidence="5 6">
        <text>L-threonylcarbamoyladenylate + adenosine(37) in tRNA = N(6)-L-threonylcarbamoyladenosine(37) in tRNA + AMP + H(+)</text>
        <dbReference type="Rhea" id="RHEA:37059"/>
        <dbReference type="Rhea" id="RHEA-COMP:10162"/>
        <dbReference type="Rhea" id="RHEA-COMP:10163"/>
        <dbReference type="ChEBI" id="CHEBI:15378"/>
        <dbReference type="ChEBI" id="CHEBI:73682"/>
        <dbReference type="ChEBI" id="CHEBI:74411"/>
        <dbReference type="ChEBI" id="CHEBI:74418"/>
        <dbReference type="ChEBI" id="CHEBI:456215"/>
        <dbReference type="EC" id="2.3.1.234"/>
    </reaction>
</comment>
<feature type="binding site" evidence="6">
    <location>
        <position position="113"/>
    </location>
    <ligand>
        <name>Fe cation</name>
        <dbReference type="ChEBI" id="CHEBI:24875"/>
    </ligand>
</feature>
<dbReference type="EC" id="2.3.1.234" evidence="6"/>
<evidence type="ECO:0000256" key="5">
    <source>
        <dbReference type="ARBA" id="ARBA00048117"/>
    </source>
</evidence>
<evidence type="ECO:0000256" key="1">
    <source>
        <dbReference type="ARBA" id="ARBA00022679"/>
    </source>
</evidence>
<comment type="function">
    <text evidence="6">Required for the formation of a threonylcarbamoyl group on adenosine at position 37 (t(6)A37) in tRNAs that read codons beginning with adenine. Is involved in the transfer of the threonylcarbamoyl moiety of threonylcarbamoyl-AMP (TC-AMP) to the N6 group of A37, together with TsaE and TsaB. TsaD likely plays a direct catalytic role in this reaction.</text>
</comment>
<protein>
    <recommendedName>
        <fullName evidence="6">tRNA N6-adenosine threonylcarbamoyltransferase</fullName>
        <ecNumber evidence="6">2.3.1.234</ecNumber>
    </recommendedName>
    <alternativeName>
        <fullName evidence="6">N6-L-threonylcarbamoyladenine synthase</fullName>
        <shortName evidence="6">t(6)A synthase</shortName>
    </alternativeName>
    <alternativeName>
        <fullName evidence="6">t(6)A37 threonylcarbamoyladenosine biosynthesis protein TsaD</fullName>
    </alternativeName>
    <alternativeName>
        <fullName evidence="6">tRNA threonylcarbamoyladenosine biosynthesis protein TsaD</fullName>
    </alternativeName>
</protein>
<dbReference type="InterPro" id="IPR000905">
    <property type="entry name" value="Gcp-like_dom"/>
</dbReference>
<evidence type="ECO:0000256" key="2">
    <source>
        <dbReference type="ARBA" id="ARBA00022694"/>
    </source>
</evidence>
<feature type="binding site" evidence="6">
    <location>
        <begin position="143"/>
        <end position="147"/>
    </location>
    <ligand>
        <name>substrate</name>
    </ligand>
</feature>
<dbReference type="EMBL" id="LCIY01000004">
    <property type="protein sequence ID" value="KKT67535.1"/>
    <property type="molecule type" value="Genomic_DNA"/>
</dbReference>
<keyword evidence="6" id="KW-0408">Iron</keyword>
<gene>
    <name evidence="6" type="primary">tsaD</name>
    <name evidence="8" type="ORF">UW60_C0004G0001</name>
</gene>
<accession>A0A0G1J8C3</accession>
<comment type="subcellular location">
    <subcellularLocation>
        <location evidence="6">Cytoplasm</location>
    </subcellularLocation>
</comment>
<dbReference type="GO" id="GO:0005506">
    <property type="term" value="F:iron ion binding"/>
    <property type="evidence" value="ECO:0007669"/>
    <property type="project" value="UniProtKB-UniRule"/>
</dbReference>
<evidence type="ECO:0000313" key="8">
    <source>
        <dbReference type="EMBL" id="KKT67535.1"/>
    </source>
</evidence>
<comment type="similarity">
    <text evidence="6">Belongs to the KAE1 / TsaD family.</text>
</comment>
<feature type="binding site" evidence="6">
    <location>
        <position position="347"/>
    </location>
    <ligand>
        <name>Fe cation</name>
        <dbReference type="ChEBI" id="CHEBI:24875"/>
    </ligand>
</feature>
<feature type="binding site" evidence="6">
    <location>
        <position position="193"/>
    </location>
    <ligand>
        <name>substrate</name>
    </ligand>
</feature>
<feature type="binding site" evidence="6">
    <location>
        <position position="189"/>
    </location>
    <ligand>
        <name>substrate</name>
    </ligand>
</feature>
<evidence type="ECO:0000259" key="7">
    <source>
        <dbReference type="Pfam" id="PF00814"/>
    </source>
</evidence>
<dbReference type="GO" id="GO:0002949">
    <property type="term" value="P:tRNA threonylcarbamoyladenosine modification"/>
    <property type="evidence" value="ECO:0007669"/>
    <property type="project" value="UniProtKB-UniRule"/>
</dbReference>
<keyword evidence="1 6" id="KW-0808">Transferase</keyword>
<dbReference type="AlphaFoldDB" id="A0A0G1J8C3"/>
<dbReference type="InterPro" id="IPR017861">
    <property type="entry name" value="KAE1/TsaD"/>
</dbReference>
<dbReference type="HAMAP" id="MF_01445">
    <property type="entry name" value="TsaD"/>
    <property type="match status" value="1"/>
</dbReference>
<dbReference type="GO" id="GO:0005737">
    <property type="term" value="C:cytoplasm"/>
    <property type="evidence" value="ECO:0007669"/>
    <property type="project" value="UniProtKB-SubCell"/>
</dbReference>
<sequence>MKILAIESTCDETAAAVVESFGDGVRVLKSVVASSVEMHEKYGGIVPEVAAREQIKSIIPVITEAMSDEEVDAVAVSYGPGLMGSLLVGVETAKVLAWAWKKPLLKVNHMAAHVMANWILAESDTVSQWHTDTVPELPAVGLVVSGGHTDLILMESLTKWTWIGGTRDDAVGEAFDKAARILGLLYPGGPEIEKAASKVTEKEWKTNKNKFKLPRPLIHDPGLEMSFSGIKAAIARVVESKEYKDWISPFGDQRPYQVGNDKTNGVRFLDCARNDELKRNLVAREFSEAVIEVLVKKTMMAIEQYRLKSVVLAGGVAANNKLRETLKHEVERAGLSFHVPELKYCGDNAAMVGAVAILRREEAELDLKPEPSLATV</sequence>
<dbReference type="InterPro" id="IPR022450">
    <property type="entry name" value="TsaD"/>
</dbReference>
<dbReference type="PANTHER" id="PTHR11735:SF6">
    <property type="entry name" value="TRNA N6-ADENOSINE THREONYLCARBAMOYLTRANSFERASE, MITOCHONDRIAL"/>
    <property type="match status" value="1"/>
</dbReference>
<dbReference type="PANTHER" id="PTHR11735">
    <property type="entry name" value="TRNA N6-ADENOSINE THREONYLCARBAMOYLTRANSFERASE"/>
    <property type="match status" value="1"/>
</dbReference>
<keyword evidence="6" id="KW-0963">Cytoplasm</keyword>
<reference evidence="8 9" key="1">
    <citation type="journal article" date="2015" name="Nature">
        <title>rRNA introns, odd ribosomes, and small enigmatic genomes across a large radiation of phyla.</title>
        <authorList>
            <person name="Brown C.T."/>
            <person name="Hug L.A."/>
            <person name="Thomas B.C."/>
            <person name="Sharon I."/>
            <person name="Castelle C.J."/>
            <person name="Singh A."/>
            <person name="Wilkins M.J."/>
            <person name="Williams K.H."/>
            <person name="Banfield J.F."/>
        </authorList>
    </citation>
    <scope>NUCLEOTIDE SEQUENCE [LARGE SCALE GENOMIC DNA]</scope>
</reference>
<evidence type="ECO:0000256" key="6">
    <source>
        <dbReference type="HAMAP-Rule" id="MF_01445"/>
    </source>
</evidence>
<evidence type="ECO:0000313" key="9">
    <source>
        <dbReference type="Proteomes" id="UP000034826"/>
    </source>
</evidence>
<evidence type="ECO:0000256" key="3">
    <source>
        <dbReference type="ARBA" id="ARBA00022723"/>
    </source>
</evidence>
<keyword evidence="4 6" id="KW-0012">Acyltransferase</keyword>
<dbReference type="InterPro" id="IPR043129">
    <property type="entry name" value="ATPase_NBD"/>
</dbReference>
<dbReference type="SUPFAM" id="SSF53067">
    <property type="entry name" value="Actin-like ATPase domain"/>
    <property type="match status" value="2"/>
</dbReference>
<dbReference type="PATRIC" id="fig|1618564.3.peg.151"/>
<feature type="binding site" evidence="6">
    <location>
        <position position="176"/>
    </location>
    <ligand>
        <name>substrate</name>
    </ligand>
</feature>
<feature type="domain" description="Gcp-like" evidence="7">
    <location>
        <begin position="27"/>
        <end position="353"/>
    </location>
</feature>
<dbReference type="NCBIfam" id="TIGR00329">
    <property type="entry name" value="gcp_kae1"/>
    <property type="match status" value="1"/>
</dbReference>
<organism evidence="8 9">
    <name type="scientific">Candidatus Woesebacteria bacterium GW2011_GWA2_44_33</name>
    <dbReference type="NCBI Taxonomy" id="1618564"/>
    <lineage>
        <taxon>Bacteria</taxon>
        <taxon>Candidatus Woeseibacteriota</taxon>
    </lineage>
</organism>
<dbReference type="Gene3D" id="3.30.420.40">
    <property type="match status" value="2"/>
</dbReference>
<feature type="binding site" evidence="6">
    <location>
        <position position="109"/>
    </location>
    <ligand>
        <name>Fe cation</name>
        <dbReference type="ChEBI" id="CHEBI:24875"/>
    </ligand>
</feature>